<sequence>MRGFIMVGKRHRHLVALLPLTVKRIENEAKTAVAQVTGLGTVVRPRFTTQVGTRGILMIAGSDGRLVLVRGSRRPRGSVLLMDLRMTDCHSLAYEEQSLANI</sequence>
<dbReference type="EMBL" id="BQNB010016072">
    <property type="protein sequence ID" value="GJT47492.1"/>
    <property type="molecule type" value="Genomic_DNA"/>
</dbReference>
<gene>
    <name evidence="1" type="ORF">Tco_0956207</name>
</gene>
<name>A0ABQ5E9E0_9ASTR</name>
<protein>
    <submittedName>
        <fullName evidence="1">Uncharacterized protein</fullName>
    </submittedName>
</protein>
<accession>A0ABQ5E9E0</accession>
<evidence type="ECO:0000313" key="2">
    <source>
        <dbReference type="Proteomes" id="UP001151760"/>
    </source>
</evidence>
<organism evidence="1 2">
    <name type="scientific">Tanacetum coccineum</name>
    <dbReference type="NCBI Taxonomy" id="301880"/>
    <lineage>
        <taxon>Eukaryota</taxon>
        <taxon>Viridiplantae</taxon>
        <taxon>Streptophyta</taxon>
        <taxon>Embryophyta</taxon>
        <taxon>Tracheophyta</taxon>
        <taxon>Spermatophyta</taxon>
        <taxon>Magnoliopsida</taxon>
        <taxon>eudicotyledons</taxon>
        <taxon>Gunneridae</taxon>
        <taxon>Pentapetalae</taxon>
        <taxon>asterids</taxon>
        <taxon>campanulids</taxon>
        <taxon>Asterales</taxon>
        <taxon>Asteraceae</taxon>
        <taxon>Asteroideae</taxon>
        <taxon>Anthemideae</taxon>
        <taxon>Anthemidinae</taxon>
        <taxon>Tanacetum</taxon>
    </lineage>
</organism>
<keyword evidence="2" id="KW-1185">Reference proteome</keyword>
<dbReference type="Proteomes" id="UP001151760">
    <property type="component" value="Unassembled WGS sequence"/>
</dbReference>
<evidence type="ECO:0000313" key="1">
    <source>
        <dbReference type="EMBL" id="GJT47492.1"/>
    </source>
</evidence>
<proteinExistence type="predicted"/>
<comment type="caution">
    <text evidence="1">The sequence shown here is derived from an EMBL/GenBank/DDBJ whole genome shotgun (WGS) entry which is preliminary data.</text>
</comment>
<reference evidence="1" key="1">
    <citation type="journal article" date="2022" name="Int. J. Mol. Sci.">
        <title>Draft Genome of Tanacetum Coccineum: Genomic Comparison of Closely Related Tanacetum-Family Plants.</title>
        <authorList>
            <person name="Yamashiro T."/>
            <person name="Shiraishi A."/>
            <person name="Nakayama K."/>
            <person name="Satake H."/>
        </authorList>
    </citation>
    <scope>NUCLEOTIDE SEQUENCE</scope>
</reference>
<reference evidence="1" key="2">
    <citation type="submission" date="2022-01" db="EMBL/GenBank/DDBJ databases">
        <authorList>
            <person name="Yamashiro T."/>
            <person name="Shiraishi A."/>
            <person name="Satake H."/>
            <person name="Nakayama K."/>
        </authorList>
    </citation>
    <scope>NUCLEOTIDE SEQUENCE</scope>
</reference>